<sequence length="102" mass="11814">MRNTWWFSPQIASERFVINLRLKDRVLFAKLFYKNEDKNLDVDEKRRRSFKEIPVIKGVRKSVASISVDVVTALQKGQGNCVQTCSTLAIQFTIKHACEHDT</sequence>
<evidence type="ECO:0000313" key="1">
    <source>
        <dbReference type="EMBL" id="GIY38640.1"/>
    </source>
</evidence>
<evidence type="ECO:0000313" key="2">
    <source>
        <dbReference type="Proteomes" id="UP001054945"/>
    </source>
</evidence>
<comment type="caution">
    <text evidence="1">The sequence shown here is derived from an EMBL/GenBank/DDBJ whole genome shotgun (WGS) entry which is preliminary data.</text>
</comment>
<proteinExistence type="predicted"/>
<dbReference type="Proteomes" id="UP001054945">
    <property type="component" value="Unassembled WGS sequence"/>
</dbReference>
<gene>
    <name evidence="1" type="ORF">CEXT_173601</name>
</gene>
<dbReference type="AlphaFoldDB" id="A0AAV4SWW7"/>
<protein>
    <submittedName>
        <fullName evidence="1">Uncharacterized protein</fullName>
    </submittedName>
</protein>
<name>A0AAV4SWW7_CAEEX</name>
<dbReference type="EMBL" id="BPLR01010337">
    <property type="protein sequence ID" value="GIY38640.1"/>
    <property type="molecule type" value="Genomic_DNA"/>
</dbReference>
<organism evidence="1 2">
    <name type="scientific">Caerostris extrusa</name>
    <name type="common">Bark spider</name>
    <name type="synonym">Caerostris bankana</name>
    <dbReference type="NCBI Taxonomy" id="172846"/>
    <lineage>
        <taxon>Eukaryota</taxon>
        <taxon>Metazoa</taxon>
        <taxon>Ecdysozoa</taxon>
        <taxon>Arthropoda</taxon>
        <taxon>Chelicerata</taxon>
        <taxon>Arachnida</taxon>
        <taxon>Araneae</taxon>
        <taxon>Araneomorphae</taxon>
        <taxon>Entelegynae</taxon>
        <taxon>Araneoidea</taxon>
        <taxon>Araneidae</taxon>
        <taxon>Caerostris</taxon>
    </lineage>
</organism>
<accession>A0AAV4SWW7</accession>
<keyword evidence="2" id="KW-1185">Reference proteome</keyword>
<reference evidence="1 2" key="1">
    <citation type="submission" date="2021-06" db="EMBL/GenBank/DDBJ databases">
        <title>Caerostris extrusa draft genome.</title>
        <authorList>
            <person name="Kono N."/>
            <person name="Arakawa K."/>
        </authorList>
    </citation>
    <scope>NUCLEOTIDE SEQUENCE [LARGE SCALE GENOMIC DNA]</scope>
</reference>